<sequence length="293" mass="33664">MAQQTQADSSALDTQRRRFLKLHAAHKDPDQLFCKLTDAAGLEKVQQHNDRLDGVLNHLEPDFTTRERIGKRWNDFTEGKNESWKNLKEELELTDEQKIDTLIRCAHFVRFPKRDASKLEQAEILDALQERGRFLEFHSHHKNAAQLFCELEDAAGLKEVHQHNNRLDGVIFGSGLDDSEQARLCMHWCLLSRGKDGSLKDLQEELEPDKDEEKLKTLIRCALFVRFPERDASKLTKLQMLDALEGSTPSVNMQIDTTENPECRQGNEMPTGKQLADPISARQTESRLRGSRH</sequence>
<dbReference type="Proteomes" id="UP001164743">
    <property type="component" value="Chromosome 10A"/>
</dbReference>
<feature type="compositionally biased region" description="Basic and acidic residues" evidence="1">
    <location>
        <begin position="284"/>
        <end position="293"/>
    </location>
</feature>
<keyword evidence="3" id="KW-1185">Reference proteome</keyword>
<evidence type="ECO:0000313" key="2">
    <source>
        <dbReference type="EMBL" id="WAQ89110.1"/>
    </source>
</evidence>
<name>A0ABY7CVW2_9BASI</name>
<evidence type="ECO:0000256" key="1">
    <source>
        <dbReference type="SAM" id="MobiDB-lite"/>
    </source>
</evidence>
<dbReference type="RefSeq" id="XP_053024665.1">
    <property type="nucleotide sequence ID" value="XM_053160719.1"/>
</dbReference>
<dbReference type="EMBL" id="CP110430">
    <property type="protein sequence ID" value="WAQ89110.1"/>
    <property type="molecule type" value="Genomic_DNA"/>
</dbReference>
<feature type="region of interest" description="Disordered" evidence="1">
    <location>
        <begin position="249"/>
        <end position="293"/>
    </location>
</feature>
<evidence type="ECO:0000313" key="3">
    <source>
        <dbReference type="Proteomes" id="UP001164743"/>
    </source>
</evidence>
<accession>A0ABY7CVW2</accession>
<dbReference type="GeneID" id="77801614"/>
<proteinExistence type="predicted"/>
<organism evidence="2 3">
    <name type="scientific">Puccinia triticina</name>
    <dbReference type="NCBI Taxonomy" id="208348"/>
    <lineage>
        <taxon>Eukaryota</taxon>
        <taxon>Fungi</taxon>
        <taxon>Dikarya</taxon>
        <taxon>Basidiomycota</taxon>
        <taxon>Pucciniomycotina</taxon>
        <taxon>Pucciniomycetes</taxon>
        <taxon>Pucciniales</taxon>
        <taxon>Pucciniaceae</taxon>
        <taxon>Puccinia</taxon>
    </lineage>
</organism>
<gene>
    <name evidence="2" type="ORF">PtA15_10A534</name>
</gene>
<reference evidence="2" key="1">
    <citation type="submission" date="2022-10" db="EMBL/GenBank/DDBJ databases">
        <title>Puccinia triticina Genome sequencing and assembly.</title>
        <authorList>
            <person name="Li C."/>
        </authorList>
    </citation>
    <scope>NUCLEOTIDE SEQUENCE</scope>
    <source>
        <strain evidence="2">Pt15</strain>
    </source>
</reference>
<protein>
    <submittedName>
        <fullName evidence="2">Uncharacterized protein</fullName>
    </submittedName>
</protein>
<feature type="compositionally biased region" description="Polar residues" evidence="1">
    <location>
        <begin position="249"/>
        <end position="260"/>
    </location>
</feature>